<organism evidence="1 2">
    <name type="scientific">Pseudomonas phage Noxifer</name>
    <dbReference type="NCBI Taxonomy" id="2006684"/>
    <lineage>
        <taxon>Viruses</taxon>
        <taxon>Duplodnaviria</taxon>
        <taxon>Heunggongvirae</taxon>
        <taxon>Uroviricota</taxon>
        <taxon>Caudoviricetes</taxon>
        <taxon>Chimalliviridae</taxon>
        <taxon>Noxifervirus</taxon>
        <taxon>Noxifervirus noxifer</taxon>
    </lineage>
</organism>
<name>A0A1Y0SUW0_9CAUD</name>
<keyword evidence="2" id="KW-1185">Reference proteome</keyword>
<accession>A0A1Y0SUW0</accession>
<proteinExistence type="predicted"/>
<dbReference type="Proteomes" id="UP000224829">
    <property type="component" value="Segment"/>
</dbReference>
<reference evidence="1 2" key="1">
    <citation type="submission" date="2017-05" db="EMBL/GenBank/DDBJ databases">
        <authorList>
            <person name="Song R."/>
            <person name="Chenine A.L."/>
            <person name="Ruprecht R.M."/>
        </authorList>
    </citation>
    <scope>NUCLEOTIDE SEQUENCE [LARGE SCALE GENOMIC DNA]</scope>
</reference>
<dbReference type="EMBL" id="MF063068">
    <property type="protein sequence ID" value="ARV77180.1"/>
    <property type="molecule type" value="Genomic_DNA"/>
</dbReference>
<evidence type="ECO:0000313" key="2">
    <source>
        <dbReference type="Proteomes" id="UP000224829"/>
    </source>
</evidence>
<evidence type="ECO:0000313" key="1">
    <source>
        <dbReference type="EMBL" id="ARV77180.1"/>
    </source>
</evidence>
<sequence length="158" mass="18328">MANEKPKFLGLDWQTVDLNDLQGSIKAWCDDRRNLLTGLRYFILIQDRDGGGYEVIQNNKAWPLLRKVSLGYVSVYLKRKYGQSKVAANVNVWISTDDHTFWKQELENAMLGQWANKEAEAVRARKVGEWLSGKPDRQEHWLKTAPDALAWLKENNYC</sequence>
<gene>
    <name evidence="1" type="ORF">NOXIFER_9</name>
</gene>
<protein>
    <submittedName>
        <fullName evidence="1">Uncharacterized protein</fullName>
    </submittedName>
</protein>